<dbReference type="InParanoid" id="U2E965"/>
<proteinExistence type="predicted"/>
<dbReference type="AlphaFoldDB" id="U2E965"/>
<reference evidence="1 2" key="2">
    <citation type="journal article" date="2013" name="PLoS ONE">
        <title>INDIGO - INtegrated Data Warehouse of MIcrobial GenOmes with Examples from the Red Sea Extremophiles.</title>
        <authorList>
            <person name="Alam I."/>
            <person name="Antunes A."/>
            <person name="Kamau A.A."/>
            <person name="Ba Alawi W."/>
            <person name="Kalkatawi M."/>
            <person name="Stingl U."/>
            <person name="Bajic V.B."/>
        </authorList>
    </citation>
    <scope>NUCLEOTIDE SEQUENCE [LARGE SCALE GENOMIC DNA]</scope>
    <source>
        <strain evidence="1 2">SSD-17B</strain>
    </source>
</reference>
<name>U2E965_9MOLU</name>
<dbReference type="eggNOG" id="COG0675">
    <property type="taxonomic scope" value="Bacteria"/>
</dbReference>
<protein>
    <submittedName>
        <fullName evidence="1">Transposase protein</fullName>
    </submittedName>
</protein>
<dbReference type="EMBL" id="AFNU02000008">
    <property type="protein sequence ID" value="ERJ11683.1"/>
    <property type="molecule type" value="Genomic_DNA"/>
</dbReference>
<dbReference type="OrthoDB" id="1551477at2"/>
<dbReference type="STRING" id="1033810.HLPCO_002166"/>
<keyword evidence="2" id="KW-1185">Reference proteome</keyword>
<accession>U2E965</accession>
<reference evidence="1 2" key="1">
    <citation type="journal article" date="2011" name="J. Bacteriol.">
        <title>Genome sequence of Haloplasma contractile, an unusual contractile bacterium from a deep-sea anoxic brine lake.</title>
        <authorList>
            <person name="Antunes A."/>
            <person name="Alam I."/>
            <person name="El Dorry H."/>
            <person name="Siam R."/>
            <person name="Robertson A."/>
            <person name="Bajic V.B."/>
            <person name="Stingl U."/>
        </authorList>
    </citation>
    <scope>NUCLEOTIDE SEQUENCE [LARGE SCALE GENOMIC DNA]</scope>
    <source>
        <strain evidence="1 2">SSD-17B</strain>
    </source>
</reference>
<gene>
    <name evidence="1" type="ORF">HLPCO_002166</name>
</gene>
<evidence type="ECO:0000313" key="1">
    <source>
        <dbReference type="EMBL" id="ERJ11683.1"/>
    </source>
</evidence>
<evidence type="ECO:0000313" key="2">
    <source>
        <dbReference type="Proteomes" id="UP000005707"/>
    </source>
</evidence>
<comment type="caution">
    <text evidence="1">The sequence shown here is derived from an EMBL/GenBank/DDBJ whole genome shotgun (WGS) entry which is preliminary data.</text>
</comment>
<dbReference type="Proteomes" id="UP000005707">
    <property type="component" value="Unassembled WGS sequence"/>
</dbReference>
<sequence length="244" mass="29162">MFGDRKIEIVFNHKTTLILDSQSQICNTLYNELLETINQEYKNNPKDATLLKARNLRDLIPVLKQSKPYLKTVYSSLKNVAFRLLDAFNQFFNGERGYPKFRAQKRKWFSLFYDEPYKGYKLKDRQLLLSLGKDKHNKQIKINGVLKENLNLKESDLVKTFRLCKQQGKFYGIFCIERETPETKEVKTWLAIDPNHKNFFACINNRGESIEFEKLTQPKYFDLLIDHLKSKRDKCKKFSKRWRR</sequence>
<feature type="non-terminal residue" evidence="1">
    <location>
        <position position="244"/>
    </location>
</feature>
<organism evidence="1 2">
    <name type="scientific">Haloplasma contractile SSD-17B</name>
    <dbReference type="NCBI Taxonomy" id="1033810"/>
    <lineage>
        <taxon>Bacteria</taxon>
        <taxon>Bacillati</taxon>
        <taxon>Mycoplasmatota</taxon>
        <taxon>Mollicutes</taxon>
        <taxon>Haloplasmatales</taxon>
        <taxon>Haloplasmataceae</taxon>
        <taxon>Haloplasma</taxon>
    </lineage>
</organism>